<dbReference type="Proteomes" id="UP001142610">
    <property type="component" value="Unassembled WGS sequence"/>
</dbReference>
<accession>A0A9X2LA58</accession>
<keyword evidence="2" id="KW-1185">Reference proteome</keyword>
<dbReference type="EMBL" id="JANIBC010000010">
    <property type="protein sequence ID" value="MCQ8185980.1"/>
    <property type="molecule type" value="Genomic_DNA"/>
</dbReference>
<name>A0A9X2LA58_9PROT</name>
<reference evidence="1" key="1">
    <citation type="submission" date="2022-07" db="EMBL/GenBank/DDBJ databases">
        <title>Parvularcula maris sp. nov., an algicidal bacterium isolated from seawater.</title>
        <authorList>
            <person name="Li F."/>
        </authorList>
    </citation>
    <scope>NUCLEOTIDE SEQUENCE</scope>
    <source>
        <strain evidence="1">BGMRC 0090</strain>
    </source>
</reference>
<dbReference type="RefSeq" id="WP_256619877.1">
    <property type="nucleotide sequence ID" value="NZ_JANIBC010000010.1"/>
</dbReference>
<proteinExistence type="predicted"/>
<comment type="caution">
    <text evidence="1">The sequence shown here is derived from an EMBL/GenBank/DDBJ whole genome shotgun (WGS) entry which is preliminary data.</text>
</comment>
<gene>
    <name evidence="1" type="ORF">NOG11_11325</name>
</gene>
<organism evidence="1 2">
    <name type="scientific">Parvularcula maris</name>
    <dbReference type="NCBI Taxonomy" id="2965077"/>
    <lineage>
        <taxon>Bacteria</taxon>
        <taxon>Pseudomonadati</taxon>
        <taxon>Pseudomonadota</taxon>
        <taxon>Alphaproteobacteria</taxon>
        <taxon>Parvularculales</taxon>
        <taxon>Parvularculaceae</taxon>
        <taxon>Parvularcula</taxon>
    </lineage>
</organism>
<protein>
    <submittedName>
        <fullName evidence="1">Uncharacterized protein</fullName>
    </submittedName>
</protein>
<dbReference type="AlphaFoldDB" id="A0A9X2LA58"/>
<evidence type="ECO:0000313" key="2">
    <source>
        <dbReference type="Proteomes" id="UP001142610"/>
    </source>
</evidence>
<sequence length="94" mass="9842">MPTAFRPIDPPVREASGLALSGEVVVPLDAPPLLKLAEHLRAYGLVAVAFPGHVLVLFGGRDGCCGLNAEIRIRTFSEARGLLRGVAPMPLTAA</sequence>
<evidence type="ECO:0000313" key="1">
    <source>
        <dbReference type="EMBL" id="MCQ8185980.1"/>
    </source>
</evidence>